<comment type="similarity">
    <text evidence="2 7">Belongs to the OMP decarboxylase family. Type 2 subfamily.</text>
</comment>
<dbReference type="FunFam" id="3.20.20.70:FF:000157">
    <property type="entry name" value="Orotidine 5'-phosphate decarboxylase"/>
    <property type="match status" value="1"/>
</dbReference>
<evidence type="ECO:0000256" key="2">
    <source>
        <dbReference type="ARBA" id="ARBA00008847"/>
    </source>
</evidence>
<evidence type="ECO:0000256" key="4">
    <source>
        <dbReference type="ARBA" id="ARBA00022975"/>
    </source>
</evidence>
<dbReference type="EC" id="4.1.1.23" evidence="7"/>
<sequence length="277" mass="30928">MNAEDLFDQIRKKQSFLCVGLDADEDKIPSHLFKYDDPVFEFNKAIIDATHDLVVAYKPNLAFYEAMGTKGIISLEKTNAYIQENFPEIIMIADAKRGDIGNTARMYARSVFEQFGFDAVTLSPYMGKDSIDPFFEYKDKWVVLLGVTSNSGAEDFQLANTDTGRPFFMEVIDKGSKWADENQLMFVAGATRPEMLKEIRQVIPNHFLLVPGVGAQGGNLEDVAANGINSQCGLLVNSSRAIIYAGNNEHFAQEARISAHDLQDKMKAILLEHNLLD</sequence>
<dbReference type="Pfam" id="PF00215">
    <property type="entry name" value="OMPdecase"/>
    <property type="match status" value="1"/>
</dbReference>
<evidence type="ECO:0000256" key="1">
    <source>
        <dbReference type="ARBA" id="ARBA00004861"/>
    </source>
</evidence>
<dbReference type="OrthoDB" id="9808470at2"/>
<dbReference type="PANTHER" id="PTHR43375">
    <property type="entry name" value="OROTIDINE 5'-PHOSPHATE DECARBOXYLASE"/>
    <property type="match status" value="1"/>
</dbReference>
<evidence type="ECO:0000313" key="10">
    <source>
        <dbReference type="Proteomes" id="UP000064893"/>
    </source>
</evidence>
<feature type="active site" description="Proton donor" evidence="7">
    <location>
        <position position="96"/>
    </location>
</feature>
<dbReference type="Proteomes" id="UP000064893">
    <property type="component" value="Chromosome"/>
</dbReference>
<dbReference type="RefSeq" id="WP_057953324.1">
    <property type="nucleotide sequence ID" value="NZ_CP013118.1"/>
</dbReference>
<dbReference type="NCBIfam" id="TIGR02127">
    <property type="entry name" value="pyrF_sub2"/>
    <property type="match status" value="1"/>
</dbReference>
<dbReference type="CDD" id="cd04725">
    <property type="entry name" value="OMP_decarboxylase_like"/>
    <property type="match status" value="1"/>
</dbReference>
<gene>
    <name evidence="7" type="primary">pyrF</name>
    <name evidence="9" type="ORF">L21SP5_02271</name>
</gene>
<dbReference type="GO" id="GO:0044205">
    <property type="term" value="P:'de novo' UMP biosynthetic process"/>
    <property type="evidence" value="ECO:0007669"/>
    <property type="project" value="UniProtKB-UniRule"/>
</dbReference>
<dbReference type="GO" id="GO:0004590">
    <property type="term" value="F:orotidine-5'-phosphate decarboxylase activity"/>
    <property type="evidence" value="ECO:0007669"/>
    <property type="project" value="UniProtKB-UniRule"/>
</dbReference>
<evidence type="ECO:0000259" key="8">
    <source>
        <dbReference type="SMART" id="SM00934"/>
    </source>
</evidence>
<evidence type="ECO:0000256" key="6">
    <source>
        <dbReference type="ARBA" id="ARBA00049157"/>
    </source>
</evidence>
<dbReference type="STRING" id="1307839.L21SP5_02271"/>
<keyword evidence="4 7" id="KW-0665">Pyrimidine biosynthesis</keyword>
<dbReference type="InterPro" id="IPR018089">
    <property type="entry name" value="OMPdecase_AS"/>
</dbReference>
<reference evidence="9 10" key="1">
    <citation type="submission" date="2015-11" db="EMBL/GenBank/DDBJ databases">
        <title>Description and complete genome sequence of a novel strain predominating in hypersaline microbial mats and representing a new family of the Bacteriodetes phylum.</title>
        <authorList>
            <person name="Spring S."/>
            <person name="Bunk B."/>
            <person name="Sproer C."/>
            <person name="Klenk H.-P."/>
        </authorList>
    </citation>
    <scope>NUCLEOTIDE SEQUENCE [LARGE SCALE GENOMIC DNA]</scope>
    <source>
        <strain evidence="9 10">L21-Spi-D4</strain>
    </source>
</reference>
<keyword evidence="3 7" id="KW-0210">Decarboxylase</keyword>
<dbReference type="GO" id="GO:0006207">
    <property type="term" value="P:'de novo' pyrimidine nucleobase biosynthetic process"/>
    <property type="evidence" value="ECO:0007669"/>
    <property type="project" value="InterPro"/>
</dbReference>
<keyword evidence="10" id="KW-1185">Reference proteome</keyword>
<feature type="domain" description="Orotidine 5'-phosphate decarboxylase" evidence="8">
    <location>
        <begin position="16"/>
        <end position="255"/>
    </location>
</feature>
<organism evidence="9 10">
    <name type="scientific">Salinivirga cyanobacteriivorans</name>
    <dbReference type="NCBI Taxonomy" id="1307839"/>
    <lineage>
        <taxon>Bacteria</taxon>
        <taxon>Pseudomonadati</taxon>
        <taxon>Bacteroidota</taxon>
        <taxon>Bacteroidia</taxon>
        <taxon>Bacteroidales</taxon>
        <taxon>Salinivirgaceae</taxon>
        <taxon>Salinivirga</taxon>
    </lineage>
</organism>
<dbReference type="InterPro" id="IPR011060">
    <property type="entry name" value="RibuloseP-bd_barrel"/>
</dbReference>
<dbReference type="PATRIC" id="fig|1307839.3.peg.2391"/>
<dbReference type="InterPro" id="IPR013785">
    <property type="entry name" value="Aldolase_TIM"/>
</dbReference>
<dbReference type="InterPro" id="IPR001754">
    <property type="entry name" value="OMPdeCOase_dom"/>
</dbReference>
<comment type="pathway">
    <text evidence="1 7">Pyrimidine metabolism; UMP biosynthesis via de novo pathway; UMP from orotate: step 2/2.</text>
</comment>
<dbReference type="EMBL" id="CP013118">
    <property type="protein sequence ID" value="ALO15904.1"/>
    <property type="molecule type" value="Genomic_DNA"/>
</dbReference>
<evidence type="ECO:0000256" key="7">
    <source>
        <dbReference type="HAMAP-Rule" id="MF_01215"/>
    </source>
</evidence>
<comment type="catalytic activity">
    <reaction evidence="6 7">
        <text>orotidine 5'-phosphate + H(+) = UMP + CO2</text>
        <dbReference type="Rhea" id="RHEA:11596"/>
        <dbReference type="ChEBI" id="CHEBI:15378"/>
        <dbReference type="ChEBI" id="CHEBI:16526"/>
        <dbReference type="ChEBI" id="CHEBI:57538"/>
        <dbReference type="ChEBI" id="CHEBI:57865"/>
        <dbReference type="EC" id="4.1.1.23"/>
    </reaction>
</comment>
<name>A0A0S2I0T4_9BACT</name>
<dbReference type="UniPathway" id="UPA00070">
    <property type="reaction ID" value="UER00120"/>
</dbReference>
<accession>A0A0S2I0T4</accession>
<dbReference type="SUPFAM" id="SSF51366">
    <property type="entry name" value="Ribulose-phoshate binding barrel"/>
    <property type="match status" value="1"/>
</dbReference>
<evidence type="ECO:0000256" key="3">
    <source>
        <dbReference type="ARBA" id="ARBA00022793"/>
    </source>
</evidence>
<proteinExistence type="inferred from homology"/>
<dbReference type="Gene3D" id="3.20.20.70">
    <property type="entry name" value="Aldolase class I"/>
    <property type="match status" value="1"/>
</dbReference>
<protein>
    <recommendedName>
        <fullName evidence="7">Orotidine 5'-phosphate decarboxylase</fullName>
        <ecNumber evidence="7">4.1.1.23</ecNumber>
    </recommendedName>
    <alternativeName>
        <fullName evidence="7">OMP decarboxylase</fullName>
        <shortName evidence="7">OMPDCase</shortName>
        <shortName evidence="7">OMPdecase</shortName>
    </alternativeName>
</protein>
<dbReference type="AlphaFoldDB" id="A0A0S2I0T4"/>
<dbReference type="InterPro" id="IPR011995">
    <property type="entry name" value="OMPdecase_type-2"/>
</dbReference>
<evidence type="ECO:0000313" key="9">
    <source>
        <dbReference type="EMBL" id="ALO15904.1"/>
    </source>
</evidence>
<dbReference type="KEGG" id="blq:L21SP5_02271"/>
<dbReference type="PROSITE" id="PS00156">
    <property type="entry name" value="OMPDECASE"/>
    <property type="match status" value="1"/>
</dbReference>
<keyword evidence="5 7" id="KW-0456">Lyase</keyword>
<dbReference type="HAMAP" id="MF_01215">
    <property type="entry name" value="OMPdecase_type2"/>
    <property type="match status" value="1"/>
</dbReference>
<dbReference type="SMART" id="SM00934">
    <property type="entry name" value="OMPdecase"/>
    <property type="match status" value="1"/>
</dbReference>
<dbReference type="PANTHER" id="PTHR43375:SF1">
    <property type="entry name" value="OROTIDINE 5'-PHOSPHATE DECARBOXYLASE"/>
    <property type="match status" value="1"/>
</dbReference>
<evidence type="ECO:0000256" key="5">
    <source>
        <dbReference type="ARBA" id="ARBA00023239"/>
    </source>
</evidence>